<dbReference type="PANTHER" id="PTHR24422">
    <property type="entry name" value="CHEMOTAXIS PROTEIN METHYLTRANSFERASE"/>
    <property type="match status" value="1"/>
</dbReference>
<dbReference type="PROSITE" id="PS50123">
    <property type="entry name" value="CHER"/>
    <property type="match status" value="1"/>
</dbReference>
<organism evidence="7 8">
    <name type="scientific">Thermanaerothrix daxensis</name>
    <dbReference type="NCBI Taxonomy" id="869279"/>
    <lineage>
        <taxon>Bacteria</taxon>
        <taxon>Bacillati</taxon>
        <taxon>Chloroflexota</taxon>
        <taxon>Anaerolineae</taxon>
        <taxon>Anaerolineales</taxon>
        <taxon>Anaerolineaceae</taxon>
        <taxon>Thermanaerothrix</taxon>
    </lineage>
</organism>
<keyword evidence="4" id="KW-0808">Transferase</keyword>
<dbReference type="PANTHER" id="PTHR24422:SF19">
    <property type="entry name" value="CHEMOTAXIS PROTEIN METHYLTRANSFERASE"/>
    <property type="match status" value="1"/>
</dbReference>
<comment type="catalytic activity">
    <reaction evidence="1">
        <text>L-glutamyl-[protein] + S-adenosyl-L-methionine = [protein]-L-glutamate 5-O-methyl ester + S-adenosyl-L-homocysteine</text>
        <dbReference type="Rhea" id="RHEA:24452"/>
        <dbReference type="Rhea" id="RHEA-COMP:10208"/>
        <dbReference type="Rhea" id="RHEA-COMP:10311"/>
        <dbReference type="ChEBI" id="CHEBI:29973"/>
        <dbReference type="ChEBI" id="CHEBI:57856"/>
        <dbReference type="ChEBI" id="CHEBI:59789"/>
        <dbReference type="ChEBI" id="CHEBI:82795"/>
        <dbReference type="EC" id="2.1.1.80"/>
    </reaction>
</comment>
<keyword evidence="3" id="KW-0489">Methyltransferase</keyword>
<feature type="domain" description="CheR-type methyltransferase" evidence="6">
    <location>
        <begin position="1"/>
        <end position="266"/>
    </location>
</feature>
<comment type="caution">
    <text evidence="7">The sequence shown here is derived from an EMBL/GenBank/DDBJ whole genome shotgun (WGS) entry which is preliminary data.</text>
</comment>
<dbReference type="InterPro" id="IPR050903">
    <property type="entry name" value="Bact_Chemotaxis_MeTrfase"/>
</dbReference>
<dbReference type="EMBL" id="LGKO01000002">
    <property type="protein sequence ID" value="KPL84153.1"/>
    <property type="molecule type" value="Genomic_DNA"/>
</dbReference>
<accession>A0A0P6YN23</accession>
<dbReference type="InterPro" id="IPR022641">
    <property type="entry name" value="CheR_N"/>
</dbReference>
<reference evidence="7 8" key="1">
    <citation type="submission" date="2015-07" db="EMBL/GenBank/DDBJ databases">
        <title>Whole genome sequence of Thermanaerothrix daxensis DSM 23592.</title>
        <authorList>
            <person name="Hemp J."/>
            <person name="Ward L.M."/>
            <person name="Pace L.A."/>
            <person name="Fischer W.W."/>
        </authorList>
    </citation>
    <scope>NUCLEOTIDE SEQUENCE [LARGE SCALE GENOMIC DNA]</scope>
    <source>
        <strain evidence="7 8">GNS-1</strain>
    </source>
</reference>
<evidence type="ECO:0000256" key="4">
    <source>
        <dbReference type="ARBA" id="ARBA00022679"/>
    </source>
</evidence>
<dbReference type="SMART" id="SM00138">
    <property type="entry name" value="MeTrc"/>
    <property type="match status" value="1"/>
</dbReference>
<dbReference type="GO" id="GO:0008983">
    <property type="term" value="F:protein-glutamate O-methyltransferase activity"/>
    <property type="evidence" value="ECO:0007669"/>
    <property type="project" value="UniProtKB-EC"/>
</dbReference>
<evidence type="ECO:0000259" key="6">
    <source>
        <dbReference type="PROSITE" id="PS50123"/>
    </source>
</evidence>
<dbReference type="Pfam" id="PF01739">
    <property type="entry name" value="CheR"/>
    <property type="match status" value="1"/>
</dbReference>
<gene>
    <name evidence="7" type="ORF">SE15_03000</name>
</gene>
<dbReference type="InterPro" id="IPR036804">
    <property type="entry name" value="CheR_N_sf"/>
</dbReference>
<name>A0A0P6YN23_9CHLR</name>
<proteinExistence type="predicted"/>
<dbReference type="InterPro" id="IPR029063">
    <property type="entry name" value="SAM-dependent_MTases_sf"/>
</dbReference>
<keyword evidence="8" id="KW-1185">Reference proteome</keyword>
<dbReference type="PATRIC" id="fig|869279.4.peg.601"/>
<sequence>MERLEYERVKVSIKTLLGIDLSYYKDEQMRRRLDSWLARSNKASWDEYFAWIRRDEQERQRLRDYLTINVSEFFRDPERWQLLRTNIMPRLLQEQRQARRPRLRIWSAGCSTGQEAYSLAMLCDEMGIRPTPYILATDLDRGALKKAVARGPYIAEEVRHVSPPLLQRYFEPGGPPYFVREGLAQKVLFHEQNLLADPFEEDFDLIICRNVVIYFTNEAKETLYKKFNQALRPGGFLFLGGTEIISHPQAYGFTSFQISFYMKKVV</sequence>
<dbReference type="STRING" id="869279.SE15_03000"/>
<evidence type="ECO:0000313" key="8">
    <source>
        <dbReference type="Proteomes" id="UP000050544"/>
    </source>
</evidence>
<dbReference type="AlphaFoldDB" id="A0A0P6YN23"/>
<dbReference type="CDD" id="cd02440">
    <property type="entry name" value="AdoMet_MTases"/>
    <property type="match status" value="1"/>
</dbReference>
<dbReference type="Proteomes" id="UP000050544">
    <property type="component" value="Unassembled WGS sequence"/>
</dbReference>
<evidence type="ECO:0000256" key="5">
    <source>
        <dbReference type="ARBA" id="ARBA00022691"/>
    </source>
</evidence>
<keyword evidence="5" id="KW-0949">S-adenosyl-L-methionine</keyword>
<evidence type="ECO:0000256" key="3">
    <source>
        <dbReference type="ARBA" id="ARBA00022603"/>
    </source>
</evidence>
<dbReference type="Gene3D" id="3.40.50.150">
    <property type="entry name" value="Vaccinia Virus protein VP39"/>
    <property type="match status" value="1"/>
</dbReference>
<dbReference type="SUPFAM" id="SSF53335">
    <property type="entry name" value="S-adenosyl-L-methionine-dependent methyltransferases"/>
    <property type="match status" value="1"/>
</dbReference>
<protein>
    <recommendedName>
        <fullName evidence="2">protein-glutamate O-methyltransferase</fullName>
        <ecNumber evidence="2">2.1.1.80</ecNumber>
    </recommendedName>
</protein>
<evidence type="ECO:0000256" key="1">
    <source>
        <dbReference type="ARBA" id="ARBA00001541"/>
    </source>
</evidence>
<dbReference type="RefSeq" id="WP_054520610.1">
    <property type="nucleotide sequence ID" value="NZ_LGKO01000002.1"/>
</dbReference>
<dbReference type="OrthoDB" id="9816309at2"/>
<dbReference type="InterPro" id="IPR000780">
    <property type="entry name" value="CheR_MeTrfase"/>
</dbReference>
<evidence type="ECO:0000313" key="7">
    <source>
        <dbReference type="EMBL" id="KPL84153.1"/>
    </source>
</evidence>
<dbReference type="InterPro" id="IPR022642">
    <property type="entry name" value="CheR_C"/>
</dbReference>
<dbReference type="Pfam" id="PF03705">
    <property type="entry name" value="CheR_N"/>
    <property type="match status" value="1"/>
</dbReference>
<dbReference type="GO" id="GO:0032259">
    <property type="term" value="P:methylation"/>
    <property type="evidence" value="ECO:0007669"/>
    <property type="project" value="UniProtKB-KW"/>
</dbReference>
<dbReference type="EC" id="2.1.1.80" evidence="2"/>
<evidence type="ECO:0000256" key="2">
    <source>
        <dbReference type="ARBA" id="ARBA00012534"/>
    </source>
</evidence>
<dbReference type="PRINTS" id="PR00996">
    <property type="entry name" value="CHERMTFRASE"/>
</dbReference>
<dbReference type="Gene3D" id="1.10.155.10">
    <property type="entry name" value="Chemotaxis receptor methyltransferase CheR, N-terminal domain"/>
    <property type="match status" value="1"/>
</dbReference>
<dbReference type="SUPFAM" id="SSF47757">
    <property type="entry name" value="Chemotaxis receptor methyltransferase CheR, N-terminal domain"/>
    <property type="match status" value="1"/>
</dbReference>